<evidence type="ECO:0000313" key="2">
    <source>
        <dbReference type="Proteomes" id="UP000198634"/>
    </source>
</evidence>
<reference evidence="1 2" key="1">
    <citation type="submission" date="2016-10" db="EMBL/GenBank/DDBJ databases">
        <authorList>
            <person name="de Groot N.N."/>
        </authorList>
    </citation>
    <scope>NUCLEOTIDE SEQUENCE [LARGE SCALE GENOMIC DNA]</scope>
    <source>
        <strain evidence="1 2">DSM 22007</strain>
    </source>
</reference>
<protein>
    <submittedName>
        <fullName evidence="1">Uncharacterized protein</fullName>
    </submittedName>
</protein>
<name>A0A1H8ZHP5_9RHOB</name>
<evidence type="ECO:0000313" key="1">
    <source>
        <dbReference type="EMBL" id="SEP63258.1"/>
    </source>
</evidence>
<dbReference type="OrthoDB" id="7705857at2"/>
<dbReference type="RefSeq" id="WP_090267675.1">
    <property type="nucleotide sequence ID" value="NZ_FOEP01000001.1"/>
</dbReference>
<proteinExistence type="predicted"/>
<dbReference type="EMBL" id="FOEP01000001">
    <property type="protein sequence ID" value="SEP63258.1"/>
    <property type="molecule type" value="Genomic_DNA"/>
</dbReference>
<sequence length="140" mass="15656">MEVLGRRYQELSGLRVLVHAGFHKTGTTTLQRTMQANRAVLSRQVNFLLPSDLDKIGHFAKRYSMKANEATLLKLKADLRMCLSRFSHQPDTPIFLSCEALAGQMPGRKGVWSYGQTHRILEAVVEEITQTLGSSADVVI</sequence>
<gene>
    <name evidence="1" type="ORF">SAMN04488092_101431</name>
</gene>
<accession>A0A1H8ZHP5</accession>
<keyword evidence="2" id="KW-1185">Reference proteome</keyword>
<dbReference type="Proteomes" id="UP000198634">
    <property type="component" value="Unassembled WGS sequence"/>
</dbReference>
<dbReference type="AlphaFoldDB" id="A0A1H8ZHP5"/>
<organism evidence="1 2">
    <name type="scientific">Thalassovita taeanensis</name>
    <dbReference type="NCBI Taxonomy" id="657014"/>
    <lineage>
        <taxon>Bacteria</taxon>
        <taxon>Pseudomonadati</taxon>
        <taxon>Pseudomonadota</taxon>
        <taxon>Alphaproteobacteria</taxon>
        <taxon>Rhodobacterales</taxon>
        <taxon>Roseobacteraceae</taxon>
        <taxon>Thalassovita</taxon>
    </lineage>
</organism>